<protein>
    <submittedName>
        <fullName evidence="1">Uncharacterized protein</fullName>
    </submittedName>
</protein>
<reference evidence="1" key="1">
    <citation type="submission" date="2021-11" db="EMBL/GenBank/DDBJ databases">
        <authorList>
            <person name="Rodrigo-Torres L."/>
            <person name="Arahal R. D."/>
            <person name="Lucena T."/>
        </authorList>
    </citation>
    <scope>NUCLEOTIDE SEQUENCE</scope>
    <source>
        <strain evidence="1">CECT 7928</strain>
    </source>
</reference>
<keyword evidence="2" id="KW-1185">Reference proteome</keyword>
<name>A0ABM9A322_9VIBR</name>
<dbReference type="RefSeq" id="WP_237360684.1">
    <property type="nucleotide sequence ID" value="NZ_CAKLDM010000001.1"/>
</dbReference>
<comment type="caution">
    <text evidence="1">The sequence shown here is derived from an EMBL/GenBank/DDBJ whole genome shotgun (WGS) entry which is preliminary data.</text>
</comment>
<dbReference type="Proteomes" id="UP000838748">
    <property type="component" value="Unassembled WGS sequence"/>
</dbReference>
<evidence type="ECO:0000313" key="2">
    <source>
        <dbReference type="Proteomes" id="UP000838748"/>
    </source>
</evidence>
<evidence type="ECO:0000313" key="1">
    <source>
        <dbReference type="EMBL" id="CAH0537796.1"/>
    </source>
</evidence>
<proteinExistence type="predicted"/>
<dbReference type="EMBL" id="CAKLDM010000001">
    <property type="protein sequence ID" value="CAH0537796.1"/>
    <property type="molecule type" value="Genomic_DNA"/>
</dbReference>
<gene>
    <name evidence="1" type="ORF">VMF7928_01349</name>
</gene>
<organism evidence="1 2">
    <name type="scientific">Vibrio marisflavi CECT 7928</name>
    <dbReference type="NCBI Taxonomy" id="634439"/>
    <lineage>
        <taxon>Bacteria</taxon>
        <taxon>Pseudomonadati</taxon>
        <taxon>Pseudomonadota</taxon>
        <taxon>Gammaproteobacteria</taxon>
        <taxon>Vibrionales</taxon>
        <taxon>Vibrionaceae</taxon>
        <taxon>Vibrio</taxon>
    </lineage>
</organism>
<accession>A0ABM9A322</accession>
<sequence>MPKAYCHCCRRETPQKVVMKRSQPAHGSVLQTVQNIVSVVFQGGHYVQMEKQSYCRVCNSRTELTDADFSSAKVI</sequence>